<comment type="caution">
    <text evidence="4">The sequence shown here is derived from an EMBL/GenBank/DDBJ whole genome shotgun (WGS) entry which is preliminary data.</text>
</comment>
<dbReference type="InterPro" id="IPR008266">
    <property type="entry name" value="Tyr_kinase_AS"/>
</dbReference>
<evidence type="ECO:0000313" key="4">
    <source>
        <dbReference type="EMBL" id="CAH3025017.1"/>
    </source>
</evidence>
<dbReference type="PANTHER" id="PTHR44329:SF298">
    <property type="entry name" value="MIXED LINEAGE KINASE DOMAIN-LIKE PROTEIN"/>
    <property type="match status" value="1"/>
</dbReference>
<dbReference type="Proteomes" id="UP001159427">
    <property type="component" value="Unassembled WGS sequence"/>
</dbReference>
<organism evidence="4 5">
    <name type="scientific">Porites evermanni</name>
    <dbReference type="NCBI Taxonomy" id="104178"/>
    <lineage>
        <taxon>Eukaryota</taxon>
        <taxon>Metazoa</taxon>
        <taxon>Cnidaria</taxon>
        <taxon>Anthozoa</taxon>
        <taxon>Hexacorallia</taxon>
        <taxon>Scleractinia</taxon>
        <taxon>Fungiina</taxon>
        <taxon>Poritidae</taxon>
        <taxon>Porites</taxon>
    </lineage>
</organism>
<dbReference type="Gene3D" id="1.10.510.10">
    <property type="entry name" value="Transferase(Phosphotransferase) domain 1"/>
    <property type="match status" value="1"/>
</dbReference>
<dbReference type="SUPFAM" id="SSF56112">
    <property type="entry name" value="Protein kinase-like (PK-like)"/>
    <property type="match status" value="1"/>
</dbReference>
<feature type="non-terminal residue" evidence="4">
    <location>
        <position position="155"/>
    </location>
</feature>
<dbReference type="PROSITE" id="PS00109">
    <property type="entry name" value="PROTEIN_KINASE_TYR"/>
    <property type="match status" value="1"/>
</dbReference>
<dbReference type="Pfam" id="PF00069">
    <property type="entry name" value="Pkinase"/>
    <property type="match status" value="1"/>
</dbReference>
<feature type="domain" description="Protein kinase" evidence="3">
    <location>
        <begin position="1"/>
        <end position="155"/>
    </location>
</feature>
<evidence type="ECO:0000313" key="5">
    <source>
        <dbReference type="Proteomes" id="UP001159427"/>
    </source>
</evidence>
<evidence type="ECO:0000256" key="1">
    <source>
        <dbReference type="ARBA" id="ARBA00022741"/>
    </source>
</evidence>
<evidence type="ECO:0000256" key="2">
    <source>
        <dbReference type="ARBA" id="ARBA00022840"/>
    </source>
</evidence>
<proteinExistence type="predicted"/>
<keyword evidence="2" id="KW-0067">ATP-binding</keyword>
<gene>
    <name evidence="4" type="ORF">PEVE_00024833</name>
</gene>
<accession>A0ABN8M626</accession>
<sequence>MHSDIMSDHNLQSFLREAEMASRCHHPCLLQFIGATTDERPLIITEIMECSLRTRLYSQGASLLSEQEITIISLDVAKALNYLHQKPQPIIHHDISSSNVLLGREGGQWRAEVSDYGTANFVCQSSINYAGAAVYCAPEFLHPDPRKPIICQVSI</sequence>
<dbReference type="EMBL" id="CALNXI010000333">
    <property type="protein sequence ID" value="CAH3025017.1"/>
    <property type="molecule type" value="Genomic_DNA"/>
</dbReference>
<name>A0ABN8M626_9CNID</name>
<dbReference type="PROSITE" id="PS50011">
    <property type="entry name" value="PROTEIN_KINASE_DOM"/>
    <property type="match status" value="1"/>
</dbReference>
<dbReference type="InterPro" id="IPR011009">
    <property type="entry name" value="Kinase-like_dom_sf"/>
</dbReference>
<dbReference type="PANTHER" id="PTHR44329">
    <property type="entry name" value="SERINE/THREONINE-PROTEIN KINASE TNNI3K-RELATED"/>
    <property type="match status" value="1"/>
</dbReference>
<evidence type="ECO:0000259" key="3">
    <source>
        <dbReference type="PROSITE" id="PS50011"/>
    </source>
</evidence>
<dbReference type="InterPro" id="IPR000719">
    <property type="entry name" value="Prot_kinase_dom"/>
</dbReference>
<keyword evidence="1" id="KW-0547">Nucleotide-binding</keyword>
<dbReference type="InterPro" id="IPR051681">
    <property type="entry name" value="Ser/Thr_Kinases-Pseudokinases"/>
</dbReference>
<keyword evidence="5" id="KW-1185">Reference proteome</keyword>
<reference evidence="4 5" key="1">
    <citation type="submission" date="2022-05" db="EMBL/GenBank/DDBJ databases">
        <authorList>
            <consortium name="Genoscope - CEA"/>
            <person name="William W."/>
        </authorList>
    </citation>
    <scope>NUCLEOTIDE SEQUENCE [LARGE SCALE GENOMIC DNA]</scope>
</reference>
<protein>
    <recommendedName>
        <fullName evidence="3">Protein kinase domain-containing protein</fullName>
    </recommendedName>
</protein>